<feature type="transmembrane region" description="Helical" evidence="3">
    <location>
        <begin position="35"/>
        <end position="55"/>
    </location>
</feature>
<feature type="chain" id="PRO_5038884384" evidence="4">
    <location>
        <begin position="20"/>
        <end position="292"/>
    </location>
</feature>
<keyword evidence="3" id="KW-1133">Transmembrane helix</keyword>
<name>A0A508YLA8_LACRH</name>
<evidence type="ECO:0000313" key="8">
    <source>
        <dbReference type="Proteomes" id="UP000307517"/>
    </source>
</evidence>
<comment type="caution">
    <text evidence="6">The sequence shown here is derived from an EMBL/GenBank/DDBJ whole genome shotgun (WGS) entry which is preliminary data.</text>
</comment>
<dbReference type="InterPro" id="IPR037185">
    <property type="entry name" value="EmrE-like"/>
</dbReference>
<feature type="domain" description="EamA" evidence="5">
    <location>
        <begin position="146"/>
        <end position="279"/>
    </location>
</feature>
<dbReference type="SUPFAM" id="SSF103481">
    <property type="entry name" value="Multidrug resistance efflux transporter EmrE"/>
    <property type="match status" value="2"/>
</dbReference>
<keyword evidence="4" id="KW-0732">Signal</keyword>
<evidence type="ECO:0000313" key="7">
    <source>
        <dbReference type="EMBL" id="THC81436.1"/>
    </source>
</evidence>
<dbReference type="InterPro" id="IPR000620">
    <property type="entry name" value="EamA_dom"/>
</dbReference>
<dbReference type="Proteomes" id="UP000552935">
    <property type="component" value="Unassembled WGS sequence"/>
</dbReference>
<dbReference type="EMBL" id="SSHM01000001">
    <property type="protein sequence ID" value="THC81436.1"/>
    <property type="molecule type" value="Genomic_DNA"/>
</dbReference>
<feature type="transmembrane region" description="Helical" evidence="3">
    <location>
        <begin position="67"/>
        <end position="88"/>
    </location>
</feature>
<dbReference type="PANTHER" id="PTHR22911">
    <property type="entry name" value="ACYL-MALONYL CONDENSING ENZYME-RELATED"/>
    <property type="match status" value="1"/>
</dbReference>
<organism evidence="6 9">
    <name type="scientific">Lacticaseibacillus rhamnosus</name>
    <name type="common">Lactobacillus rhamnosus</name>
    <dbReference type="NCBI Taxonomy" id="47715"/>
    <lineage>
        <taxon>Bacteria</taxon>
        <taxon>Bacillati</taxon>
        <taxon>Bacillota</taxon>
        <taxon>Bacilli</taxon>
        <taxon>Lactobacillales</taxon>
        <taxon>Lactobacillaceae</taxon>
        <taxon>Lacticaseibacillus</taxon>
    </lineage>
</organism>
<feature type="transmembrane region" description="Helical" evidence="3">
    <location>
        <begin position="94"/>
        <end position="113"/>
    </location>
</feature>
<feature type="transmembrane region" description="Helical" evidence="3">
    <location>
        <begin position="122"/>
        <end position="139"/>
    </location>
</feature>
<evidence type="ECO:0000256" key="1">
    <source>
        <dbReference type="ARBA" id="ARBA00004127"/>
    </source>
</evidence>
<feature type="transmembrane region" description="Helical" evidence="3">
    <location>
        <begin position="145"/>
        <end position="165"/>
    </location>
</feature>
<feature type="domain" description="EamA" evidence="5">
    <location>
        <begin position="7"/>
        <end position="136"/>
    </location>
</feature>
<evidence type="ECO:0000259" key="5">
    <source>
        <dbReference type="Pfam" id="PF00892"/>
    </source>
</evidence>
<feature type="transmembrane region" description="Helical" evidence="3">
    <location>
        <begin position="262"/>
        <end position="280"/>
    </location>
</feature>
<evidence type="ECO:0000313" key="9">
    <source>
        <dbReference type="Proteomes" id="UP000552935"/>
    </source>
</evidence>
<feature type="transmembrane region" description="Helical" evidence="3">
    <location>
        <begin position="177"/>
        <end position="195"/>
    </location>
</feature>
<protein>
    <submittedName>
        <fullName evidence="6">DMT family transporter</fullName>
    </submittedName>
</protein>
<evidence type="ECO:0000256" key="4">
    <source>
        <dbReference type="SAM" id="SignalP"/>
    </source>
</evidence>
<proteinExistence type="inferred from homology"/>
<feature type="signal peptide" evidence="4">
    <location>
        <begin position="1"/>
        <end position="19"/>
    </location>
</feature>
<evidence type="ECO:0000256" key="2">
    <source>
        <dbReference type="ARBA" id="ARBA00007362"/>
    </source>
</evidence>
<comment type="subcellular location">
    <subcellularLocation>
        <location evidence="1">Endomembrane system</location>
        <topology evidence="1">Multi-pass membrane protein</topology>
    </subcellularLocation>
</comment>
<feature type="transmembrane region" description="Helical" evidence="3">
    <location>
        <begin position="207"/>
        <end position="226"/>
    </location>
</feature>
<dbReference type="Pfam" id="PF00892">
    <property type="entry name" value="EamA"/>
    <property type="match status" value="2"/>
</dbReference>
<dbReference type="RefSeq" id="WP_005690244.1">
    <property type="nucleotide sequence ID" value="NZ_CABFNI010000003.1"/>
</dbReference>
<feature type="transmembrane region" description="Helical" evidence="3">
    <location>
        <begin position="238"/>
        <end position="256"/>
    </location>
</feature>
<evidence type="ECO:0000256" key="3">
    <source>
        <dbReference type="SAM" id="Phobius"/>
    </source>
</evidence>
<evidence type="ECO:0000313" key="6">
    <source>
        <dbReference type="EMBL" id="NZA03885.1"/>
    </source>
</evidence>
<accession>A0A508YLA8</accession>
<dbReference type="AlphaFoldDB" id="A0A508YLA8"/>
<reference evidence="7 8" key="1">
    <citation type="submission" date="2019-04" db="EMBL/GenBank/DDBJ databases">
        <title>Genome Announcement to Ensure Probiotic Safety of Lactobacillus rhamnosus UBLR-58.</title>
        <authorList>
            <person name="Sulthana A."/>
            <person name="Lakshmi S.G."/>
            <person name="Madempudi R.S."/>
        </authorList>
    </citation>
    <scope>NUCLEOTIDE SEQUENCE [LARGE SCALE GENOMIC DNA]</scope>
    <source>
        <strain evidence="7 8">UBLR-58</strain>
    </source>
</reference>
<keyword evidence="3" id="KW-0812">Transmembrane</keyword>
<keyword evidence="3" id="KW-0472">Membrane</keyword>
<gene>
    <name evidence="7" type="ORF">E6L36_14335</name>
    <name evidence="6" type="ORF">H0N82_01820</name>
</gene>
<dbReference type="Proteomes" id="UP000307517">
    <property type="component" value="Unassembled WGS sequence"/>
</dbReference>
<dbReference type="GO" id="GO:0016020">
    <property type="term" value="C:membrane"/>
    <property type="evidence" value="ECO:0007669"/>
    <property type="project" value="InterPro"/>
</dbReference>
<reference evidence="6 9" key="2">
    <citation type="submission" date="2020-07" db="EMBL/GenBank/DDBJ databases">
        <title>Organ Donor 1.</title>
        <authorList>
            <person name="Marsh A.J."/>
            <person name="Azcarate-Peril M.A."/>
        </authorList>
    </citation>
    <scope>NUCLEOTIDE SEQUENCE [LARGE SCALE GENOMIC DNA]</scope>
    <source>
        <strain evidence="6 9">AMC0712</strain>
    </source>
</reference>
<sequence length="292" mass="31732">MSKRRVGLLLNLLSVAVMAVTPVMNKWSMNTLSPLAASFYNALVSLGLTFITIGATHTKLIWVKSPVIWVLGLTNCLGIVLQYLSLFFLDPVSVGLIGRFYIVFAILLSVFLLHERFDRREIVPIGLCIAGTALVSDFSGRMTDMLGLVCAFGYTFSFALTNTLAKKALARVNEKILLLYNQATAVIILGIVAAGSGKLAFSPNVGIGAVAVSAFCSGFLGLLLFYRGLKFISFRDANLIRALNPVFVLVYSLPFFRIQMTPAFILGGGLIVLSIVWMSLPVKKRPAIGKEN</sequence>
<dbReference type="EMBL" id="JACCKI010000001">
    <property type="protein sequence ID" value="NZA03885.1"/>
    <property type="molecule type" value="Genomic_DNA"/>
</dbReference>
<comment type="similarity">
    <text evidence="2">Belongs to the EamA transporter family.</text>
</comment>